<proteinExistence type="predicted"/>
<evidence type="ECO:0000313" key="2">
    <source>
        <dbReference type="Proteomes" id="UP001562425"/>
    </source>
</evidence>
<gene>
    <name evidence="1" type="ORF">pipiens_010168</name>
</gene>
<accession>A0ABD1DEK1</accession>
<dbReference type="EMBL" id="JBEHCU010006531">
    <property type="protein sequence ID" value="KAL1396899.1"/>
    <property type="molecule type" value="Genomic_DNA"/>
</dbReference>
<evidence type="ECO:0000313" key="1">
    <source>
        <dbReference type="EMBL" id="KAL1396899.1"/>
    </source>
</evidence>
<dbReference type="Proteomes" id="UP001562425">
    <property type="component" value="Unassembled WGS sequence"/>
</dbReference>
<sequence>MNGLNSNQVVQGLQQQQAPFPPHFLSLMPPFMYFGNFWIATASFGRSTFVGTDKRRPGQSWNVVNIVTRTEEVAVEDLEDKCTLQDWPPGSSGTSTRITTITGNGHVGVGCRGLDAEAKERLMLRREDVQRRAMENKQAAARKLKTEKEDRRLAEAAAALAKENQMQQFQSQHDSHCRNPDDQRRNVILLEVTDQHSAVKSIIVRTQDEEEPVPAAEALEELLHEDASVPLEKAKLEVVVKSCVGSKFIRSGGQD</sequence>
<organism evidence="1 2">
    <name type="scientific">Culex pipiens pipiens</name>
    <name type="common">Northern house mosquito</name>
    <dbReference type="NCBI Taxonomy" id="38569"/>
    <lineage>
        <taxon>Eukaryota</taxon>
        <taxon>Metazoa</taxon>
        <taxon>Ecdysozoa</taxon>
        <taxon>Arthropoda</taxon>
        <taxon>Hexapoda</taxon>
        <taxon>Insecta</taxon>
        <taxon>Pterygota</taxon>
        <taxon>Neoptera</taxon>
        <taxon>Endopterygota</taxon>
        <taxon>Diptera</taxon>
        <taxon>Nematocera</taxon>
        <taxon>Culicoidea</taxon>
        <taxon>Culicidae</taxon>
        <taxon>Culicinae</taxon>
        <taxon>Culicini</taxon>
        <taxon>Culex</taxon>
        <taxon>Culex</taxon>
    </lineage>
</organism>
<keyword evidence="2" id="KW-1185">Reference proteome</keyword>
<dbReference type="AlphaFoldDB" id="A0ABD1DEK1"/>
<name>A0ABD1DEK1_CULPP</name>
<comment type="caution">
    <text evidence="1">The sequence shown here is derived from an EMBL/GenBank/DDBJ whole genome shotgun (WGS) entry which is preliminary data.</text>
</comment>
<protein>
    <submittedName>
        <fullName evidence="1">Uncharacterized protein</fullName>
    </submittedName>
</protein>
<reference evidence="1 2" key="1">
    <citation type="submission" date="2024-05" db="EMBL/GenBank/DDBJ databases">
        <title>Culex pipiens pipiens assembly and annotation.</title>
        <authorList>
            <person name="Alout H."/>
            <person name="Durand T."/>
        </authorList>
    </citation>
    <scope>NUCLEOTIDE SEQUENCE [LARGE SCALE GENOMIC DNA]</scope>
    <source>
        <strain evidence="1">HA-2024</strain>
        <tissue evidence="1">Whole body</tissue>
    </source>
</reference>